<keyword evidence="1" id="KW-0238">DNA-binding</keyword>
<dbReference type="PROSITE" id="PS50943">
    <property type="entry name" value="HTH_CROC1"/>
    <property type="match status" value="1"/>
</dbReference>
<gene>
    <name evidence="3" type="ORF">ES1_04520</name>
</gene>
<dbReference type="SMART" id="SM00530">
    <property type="entry name" value="HTH_XRE"/>
    <property type="match status" value="1"/>
</dbReference>
<dbReference type="CDD" id="cd00093">
    <property type="entry name" value="HTH_XRE"/>
    <property type="match status" value="1"/>
</dbReference>
<evidence type="ECO:0000313" key="4">
    <source>
        <dbReference type="Proteomes" id="UP000007050"/>
    </source>
</evidence>
<dbReference type="PANTHER" id="PTHR46558">
    <property type="entry name" value="TRACRIPTIONAL REGULATORY PROTEIN-RELATED-RELATED"/>
    <property type="match status" value="1"/>
</dbReference>
<reference evidence="3 4" key="2">
    <citation type="submission" date="2010-03" db="EMBL/GenBank/DDBJ databases">
        <authorList>
            <person name="Pajon A."/>
        </authorList>
    </citation>
    <scope>NUCLEOTIDE SEQUENCE [LARGE SCALE GENOMIC DNA]</scope>
    <source>
        <strain evidence="3 4">V10Sc8a</strain>
    </source>
</reference>
<dbReference type="AlphaFoldDB" id="D4MIL1"/>
<name>D4MIL1_9FIRM</name>
<evidence type="ECO:0000313" key="3">
    <source>
        <dbReference type="EMBL" id="CBL33594.1"/>
    </source>
</evidence>
<dbReference type="Pfam" id="PF01381">
    <property type="entry name" value="HTH_3"/>
    <property type="match status" value="1"/>
</dbReference>
<dbReference type="Gene3D" id="1.10.260.40">
    <property type="entry name" value="lambda repressor-like DNA-binding domains"/>
    <property type="match status" value="1"/>
</dbReference>
<reference evidence="3 4" key="1">
    <citation type="submission" date="2010-03" db="EMBL/GenBank/DDBJ databases">
        <title>The genome sequence of Eubacterium siraeum V10Sc8a.</title>
        <authorList>
            <consortium name="metaHIT consortium -- http://www.metahit.eu/"/>
            <person name="Pajon A."/>
            <person name="Turner K."/>
            <person name="Parkhill J."/>
            <person name="Duncan S."/>
            <person name="Flint H."/>
        </authorList>
    </citation>
    <scope>NUCLEOTIDE SEQUENCE [LARGE SCALE GENOMIC DNA]</scope>
    <source>
        <strain evidence="3 4">V10Sc8a</strain>
    </source>
</reference>
<accession>D4MIL1</accession>
<protein>
    <submittedName>
        <fullName evidence="3">Predicted transcription factor, homolog of eukaryotic MBF1</fullName>
    </submittedName>
</protein>
<dbReference type="PANTHER" id="PTHR46558:SF11">
    <property type="entry name" value="HTH-TYPE TRANSCRIPTIONAL REGULATOR XRE"/>
    <property type="match status" value="1"/>
</dbReference>
<dbReference type="Proteomes" id="UP000007050">
    <property type="component" value="Chromosome"/>
</dbReference>
<sequence length="122" mass="14076">MNDAFDFGLILKGLRKEKGWTQEELANKINKESSIISRYEKNLQSPTFDTVRAFSALFNVSMDYLSGMERQSNISTIGLNEKQRNIIMQLIQQFREHNVITSKQLTDKQSCLLGQILAEFLK</sequence>
<organism evidence="3 4">
    <name type="scientific">[Eubacterium] siraeum V10Sc8a</name>
    <dbReference type="NCBI Taxonomy" id="717961"/>
    <lineage>
        <taxon>Bacteria</taxon>
        <taxon>Bacillati</taxon>
        <taxon>Bacillota</taxon>
        <taxon>Clostridia</taxon>
        <taxon>Eubacteriales</taxon>
        <taxon>Oscillospiraceae</taxon>
        <taxon>Oscillospiraceae incertae sedis</taxon>
    </lineage>
</organism>
<dbReference type="PATRIC" id="fig|717961.3.peg.537"/>
<proteinExistence type="predicted"/>
<dbReference type="BioCyc" id="ESIR717961:G136L-360-MONOMER"/>
<dbReference type="KEGG" id="esr:ES1_04520"/>
<evidence type="ECO:0000256" key="1">
    <source>
        <dbReference type="ARBA" id="ARBA00023125"/>
    </source>
</evidence>
<dbReference type="EMBL" id="FP929059">
    <property type="protein sequence ID" value="CBL33594.1"/>
    <property type="molecule type" value="Genomic_DNA"/>
</dbReference>
<dbReference type="SUPFAM" id="SSF47413">
    <property type="entry name" value="lambda repressor-like DNA-binding domains"/>
    <property type="match status" value="1"/>
</dbReference>
<feature type="domain" description="HTH cro/C1-type" evidence="2">
    <location>
        <begin position="11"/>
        <end position="65"/>
    </location>
</feature>
<dbReference type="HOGENOM" id="CLU_066192_4_2_9"/>
<dbReference type="GO" id="GO:0003677">
    <property type="term" value="F:DNA binding"/>
    <property type="evidence" value="ECO:0007669"/>
    <property type="project" value="UniProtKB-KW"/>
</dbReference>
<dbReference type="InterPro" id="IPR010982">
    <property type="entry name" value="Lambda_DNA-bd_dom_sf"/>
</dbReference>
<evidence type="ECO:0000259" key="2">
    <source>
        <dbReference type="PROSITE" id="PS50943"/>
    </source>
</evidence>
<dbReference type="InterPro" id="IPR001387">
    <property type="entry name" value="Cro/C1-type_HTH"/>
</dbReference>